<evidence type="ECO:0008006" key="3">
    <source>
        <dbReference type="Google" id="ProtNLM"/>
    </source>
</evidence>
<dbReference type="EMBL" id="JBHUFD010000019">
    <property type="protein sequence ID" value="MFD1875676.1"/>
    <property type="molecule type" value="Genomic_DNA"/>
</dbReference>
<organism evidence="1 2">
    <name type="scientific">Hymenobacter bucti</name>
    <dbReference type="NCBI Taxonomy" id="1844114"/>
    <lineage>
        <taxon>Bacteria</taxon>
        <taxon>Pseudomonadati</taxon>
        <taxon>Bacteroidota</taxon>
        <taxon>Cytophagia</taxon>
        <taxon>Cytophagales</taxon>
        <taxon>Hymenobacteraceae</taxon>
        <taxon>Hymenobacter</taxon>
    </lineage>
</organism>
<dbReference type="Proteomes" id="UP001597197">
    <property type="component" value="Unassembled WGS sequence"/>
</dbReference>
<dbReference type="RefSeq" id="WP_382318611.1">
    <property type="nucleotide sequence ID" value="NZ_JBHUFD010000019.1"/>
</dbReference>
<protein>
    <recommendedName>
        <fullName evidence="3">T9SS type A sorting domain-containing protein</fullName>
    </recommendedName>
</protein>
<name>A0ABW4R265_9BACT</name>
<reference evidence="2" key="1">
    <citation type="journal article" date="2019" name="Int. J. Syst. Evol. Microbiol.">
        <title>The Global Catalogue of Microorganisms (GCM) 10K type strain sequencing project: providing services to taxonomists for standard genome sequencing and annotation.</title>
        <authorList>
            <consortium name="The Broad Institute Genomics Platform"/>
            <consortium name="The Broad Institute Genome Sequencing Center for Infectious Disease"/>
            <person name="Wu L."/>
            <person name="Ma J."/>
        </authorList>
    </citation>
    <scope>NUCLEOTIDE SEQUENCE [LARGE SCALE GENOMIC DNA]</scope>
    <source>
        <strain evidence="2">CGMCC 1.15795</strain>
    </source>
</reference>
<evidence type="ECO:0000313" key="2">
    <source>
        <dbReference type="Proteomes" id="UP001597197"/>
    </source>
</evidence>
<evidence type="ECO:0000313" key="1">
    <source>
        <dbReference type="EMBL" id="MFD1875676.1"/>
    </source>
</evidence>
<gene>
    <name evidence="1" type="ORF">ACFSDX_24810</name>
</gene>
<comment type="caution">
    <text evidence="1">The sequence shown here is derived from an EMBL/GenBank/DDBJ whole genome shotgun (WGS) entry which is preliminary data.</text>
</comment>
<accession>A0ABW4R265</accession>
<sequence length="367" mass="37796">MKLPYFCACAASRAGGYCPCTCLATGSSRRGGAAGRLASGLLLLTLLGGAAHAQRPDLRLGLVASGGTDADSAAVYFEPGATPGFDIDFDAGKLLNPSGLNLASLTVDGQQLATNGLPPSLLGNPLAVSLYVTVPAYGTYTLQVGKLANFAPTAVYLTDALLQTTALLAPGTAYAFELTAANTSGTYATSTRFALQFVPSAAPLPVTLTRFTAEVRPRGMQLAWGTATEWHSAYFAVERSVDGQAFAELGRVAAAGSSGQPRDYALLDAQPLAGVGYYRLRQVDLDGSLSYSPVRVVAPAPQGLTLFPNPAHAPVTLLDAGPQGLVQILDGRGRLVAITTADATGRAHVVLPAGLAGGSTWCRRARK</sequence>
<keyword evidence="2" id="KW-1185">Reference proteome</keyword>
<proteinExistence type="predicted"/>